<dbReference type="Gene3D" id="3.40.640.10">
    <property type="entry name" value="Type I PLP-dependent aspartate aminotransferase-like (Major domain)"/>
    <property type="match status" value="1"/>
</dbReference>
<comment type="similarity">
    <text evidence="5">Belongs to the class-II pyridoxal-phosphate-dependent aminotransferase family. MalY/PatB cystathionine beta-lyase subfamily.</text>
</comment>
<dbReference type="EC" id="4.4.1.13" evidence="2"/>
<sequence>MPLSELRSRTSSKWSRYPDDVLPLWVAEMDVAVCAPVVHAVSDAVRRGDTGYPSGMPYQDAFAEFAERRWGWSTTASRIRLVPDIMQGTVEVIALLTEPGDAVVVNPPVYPPFWAYPRHAGRRIVEAPLGPDHRLDLAALDRAFDEARADGRRAAYLLCHPHNPTGTLHTPDELRAVGELAARHGVRVVSDEVHAPLTLDGTFVSATTVIPDAVALHSASKAFHLAGLKAAIAVPGPEAEHLTHLPELVASEVGHVPVLAHATALREGGSWLDELLTELRAHRTLLAELLAEHAPAVRWTPGAATYFAWLDLRDALPGDPDPARALLRDGRLALNPGPTFGAPGAGHVRLNFATSPELLTEAVRRLASVLPA</sequence>
<reference evidence="7 8" key="1">
    <citation type="submission" date="2021-05" db="EMBL/GenBank/DDBJ databases">
        <title>Description of Cellulomonas sp. DKR-3 sp. nov.</title>
        <authorList>
            <person name="Dahal R.H."/>
            <person name="Chaudhary D.K."/>
        </authorList>
    </citation>
    <scope>NUCLEOTIDE SEQUENCE [LARGE SCALE GENOMIC DNA]</scope>
    <source>
        <strain evidence="7 8">DKR-3</strain>
    </source>
</reference>
<evidence type="ECO:0000259" key="6">
    <source>
        <dbReference type="Pfam" id="PF00155"/>
    </source>
</evidence>
<evidence type="ECO:0000256" key="1">
    <source>
        <dbReference type="ARBA" id="ARBA00001933"/>
    </source>
</evidence>
<proteinExistence type="inferred from homology"/>
<dbReference type="InterPro" id="IPR004839">
    <property type="entry name" value="Aminotransferase_I/II_large"/>
</dbReference>
<dbReference type="Proteomes" id="UP000722125">
    <property type="component" value="Unassembled WGS sequence"/>
</dbReference>
<dbReference type="InterPro" id="IPR015424">
    <property type="entry name" value="PyrdxlP-dep_Trfase"/>
</dbReference>
<keyword evidence="7" id="KW-0808">Transferase</keyword>
<name>A0ABS5TW85_9CELL</name>
<organism evidence="7 8">
    <name type="scientific">Cellulomonas fulva</name>
    <dbReference type="NCBI Taxonomy" id="2835530"/>
    <lineage>
        <taxon>Bacteria</taxon>
        <taxon>Bacillati</taxon>
        <taxon>Actinomycetota</taxon>
        <taxon>Actinomycetes</taxon>
        <taxon>Micrococcales</taxon>
        <taxon>Cellulomonadaceae</taxon>
        <taxon>Cellulomonas</taxon>
    </lineage>
</organism>
<dbReference type="CDD" id="cd00609">
    <property type="entry name" value="AAT_like"/>
    <property type="match status" value="1"/>
</dbReference>
<dbReference type="InterPro" id="IPR051798">
    <property type="entry name" value="Class-II_PLP-Dep_Aminotrans"/>
</dbReference>
<evidence type="ECO:0000313" key="8">
    <source>
        <dbReference type="Proteomes" id="UP000722125"/>
    </source>
</evidence>
<feature type="domain" description="Aminotransferase class I/classII large" evidence="6">
    <location>
        <begin position="58"/>
        <end position="366"/>
    </location>
</feature>
<evidence type="ECO:0000256" key="5">
    <source>
        <dbReference type="ARBA" id="ARBA00037974"/>
    </source>
</evidence>
<dbReference type="PANTHER" id="PTHR43525:SF2">
    <property type="entry name" value="CYSTATHIONINE BETA-LYASE-RELATED"/>
    <property type="match status" value="1"/>
</dbReference>
<dbReference type="Gene3D" id="3.90.1150.10">
    <property type="entry name" value="Aspartate Aminotransferase, domain 1"/>
    <property type="match status" value="1"/>
</dbReference>
<keyword evidence="3" id="KW-0663">Pyridoxal phosphate</keyword>
<dbReference type="EMBL" id="JAHBOH010000001">
    <property type="protein sequence ID" value="MBT0993400.1"/>
    <property type="molecule type" value="Genomic_DNA"/>
</dbReference>
<keyword evidence="8" id="KW-1185">Reference proteome</keyword>
<accession>A0ABS5TW85</accession>
<dbReference type="InterPro" id="IPR015422">
    <property type="entry name" value="PyrdxlP-dep_Trfase_small"/>
</dbReference>
<evidence type="ECO:0000256" key="2">
    <source>
        <dbReference type="ARBA" id="ARBA00012224"/>
    </source>
</evidence>
<protein>
    <recommendedName>
        <fullName evidence="2">cysteine-S-conjugate beta-lyase</fullName>
        <ecNumber evidence="2">4.4.1.13</ecNumber>
    </recommendedName>
</protein>
<evidence type="ECO:0000256" key="3">
    <source>
        <dbReference type="ARBA" id="ARBA00022898"/>
    </source>
</evidence>
<evidence type="ECO:0000256" key="4">
    <source>
        <dbReference type="ARBA" id="ARBA00023239"/>
    </source>
</evidence>
<comment type="cofactor">
    <cofactor evidence="1">
        <name>pyridoxal 5'-phosphate</name>
        <dbReference type="ChEBI" id="CHEBI:597326"/>
    </cofactor>
</comment>
<keyword evidence="7" id="KW-0032">Aminotransferase</keyword>
<evidence type="ECO:0000313" key="7">
    <source>
        <dbReference type="EMBL" id="MBT0993400.1"/>
    </source>
</evidence>
<dbReference type="PANTHER" id="PTHR43525">
    <property type="entry name" value="PROTEIN MALY"/>
    <property type="match status" value="1"/>
</dbReference>
<dbReference type="GO" id="GO:0008483">
    <property type="term" value="F:transaminase activity"/>
    <property type="evidence" value="ECO:0007669"/>
    <property type="project" value="UniProtKB-KW"/>
</dbReference>
<keyword evidence="4" id="KW-0456">Lyase</keyword>
<dbReference type="SUPFAM" id="SSF53383">
    <property type="entry name" value="PLP-dependent transferases"/>
    <property type="match status" value="1"/>
</dbReference>
<comment type="caution">
    <text evidence="7">The sequence shown here is derived from an EMBL/GenBank/DDBJ whole genome shotgun (WGS) entry which is preliminary data.</text>
</comment>
<gene>
    <name evidence="7" type="ORF">KIN34_03755</name>
</gene>
<dbReference type="InterPro" id="IPR015421">
    <property type="entry name" value="PyrdxlP-dep_Trfase_major"/>
</dbReference>
<dbReference type="Pfam" id="PF00155">
    <property type="entry name" value="Aminotran_1_2"/>
    <property type="match status" value="1"/>
</dbReference>